<name>A0A4Q7MI02_9MICO</name>
<dbReference type="InterPro" id="IPR029063">
    <property type="entry name" value="SAM-dependent_MTases_sf"/>
</dbReference>
<keyword evidence="4" id="KW-0489">Methyltransferase</keyword>
<dbReference type="PIRSF" id="PIRSF018249">
    <property type="entry name" value="MyrA_prd"/>
    <property type="match status" value="1"/>
</dbReference>
<evidence type="ECO:0000256" key="2">
    <source>
        <dbReference type="PIRSR" id="PIRSR018249-2"/>
    </source>
</evidence>
<feature type="binding site" evidence="2">
    <location>
        <position position="191"/>
    </location>
    <ligand>
        <name>S-adenosyl-L-methionine</name>
        <dbReference type="ChEBI" id="CHEBI:59789"/>
    </ligand>
</feature>
<dbReference type="Proteomes" id="UP000293289">
    <property type="component" value="Unassembled WGS sequence"/>
</dbReference>
<keyword evidence="4" id="KW-0808">Transferase</keyword>
<feature type="binding site" evidence="1">
    <location>
        <position position="31"/>
    </location>
    <ligand>
        <name>Zn(2+)</name>
        <dbReference type="ChEBI" id="CHEBI:29105"/>
    </ligand>
</feature>
<organism evidence="4 5">
    <name type="scientific">Agromyces ramosus</name>
    <dbReference type="NCBI Taxonomy" id="33879"/>
    <lineage>
        <taxon>Bacteria</taxon>
        <taxon>Bacillati</taxon>
        <taxon>Actinomycetota</taxon>
        <taxon>Actinomycetes</taxon>
        <taxon>Micrococcales</taxon>
        <taxon>Microbacteriaceae</taxon>
        <taxon>Agromyces</taxon>
    </lineage>
</organism>
<keyword evidence="2" id="KW-0949">S-adenosyl-L-methionine</keyword>
<sequence>MSIDTTWLRCPNCFQDLSAIDDRVYGCAAGHRFDRARPGYLTLLPPRAPRTVGDDRKMLAARSALLDGGAYSPIAAAIADVVAAVPPSPPGAALRIADLACGTGYYSASIARAVPDAAFLLADRSPDAVRISLRVLPAATGVVLDLWRPLPIRDGVVDVALNVFSPRNGAEFARVLGPDGRLIVVVPGDTHLQELRRDGAVLEVPAGKAERVGEQLQPFGFEPASSTSIQYLLEADAATRALLVGMGPSAHHVDSLAAAASGDEPTRVTISVDLLVFAR</sequence>
<evidence type="ECO:0000256" key="1">
    <source>
        <dbReference type="PIRSR" id="PIRSR018249-1"/>
    </source>
</evidence>
<feature type="binding site" evidence="1">
    <location>
        <position position="27"/>
    </location>
    <ligand>
        <name>Zn(2+)</name>
        <dbReference type="ChEBI" id="CHEBI:29105"/>
    </ligand>
</feature>
<dbReference type="Pfam" id="PF21302">
    <property type="entry name" value="Zn_ribbon_RlmA"/>
    <property type="match status" value="1"/>
</dbReference>
<dbReference type="InterPro" id="IPR016718">
    <property type="entry name" value="rRNA_m1G-MeTrfase_A_prd"/>
</dbReference>
<accession>A0A4Q7MI02</accession>
<keyword evidence="1" id="KW-0479">Metal-binding</keyword>
<dbReference type="RefSeq" id="WP_130352951.1">
    <property type="nucleotide sequence ID" value="NZ_SGWY01000002.1"/>
</dbReference>
<dbReference type="CDD" id="cd02440">
    <property type="entry name" value="AdoMet_MTases"/>
    <property type="match status" value="1"/>
</dbReference>
<protein>
    <submittedName>
        <fullName evidence="4">23S rRNA m(1)G-748 methyltransferase</fullName>
    </submittedName>
</protein>
<feature type="binding site" evidence="2">
    <location>
        <begin position="103"/>
        <end position="104"/>
    </location>
    <ligand>
        <name>S-adenosyl-L-methionine</name>
        <dbReference type="ChEBI" id="CHEBI:59789"/>
    </ligand>
</feature>
<dbReference type="SUPFAM" id="SSF53335">
    <property type="entry name" value="S-adenosyl-L-methionine-dependent methyltransferases"/>
    <property type="match status" value="1"/>
</dbReference>
<gene>
    <name evidence="4" type="ORF">EV187_2074</name>
</gene>
<feature type="binding site" evidence="2">
    <location>
        <position position="71"/>
    </location>
    <ligand>
        <name>S-adenosyl-L-methionine</name>
        <dbReference type="ChEBI" id="CHEBI:59789"/>
    </ligand>
</feature>
<dbReference type="EMBL" id="SGWY01000002">
    <property type="protein sequence ID" value="RZS66352.1"/>
    <property type="molecule type" value="Genomic_DNA"/>
</dbReference>
<dbReference type="AlphaFoldDB" id="A0A4Q7MI02"/>
<dbReference type="InterPro" id="IPR048647">
    <property type="entry name" value="RlmA_N"/>
</dbReference>
<keyword evidence="1" id="KW-0862">Zinc</keyword>
<evidence type="ECO:0000313" key="5">
    <source>
        <dbReference type="Proteomes" id="UP000293289"/>
    </source>
</evidence>
<evidence type="ECO:0000313" key="4">
    <source>
        <dbReference type="EMBL" id="RZS66352.1"/>
    </source>
</evidence>
<feature type="domain" description="23S rRNA (guanine(745)-N(1))-methyltransferase N-terminal" evidence="3">
    <location>
        <begin position="9"/>
        <end position="45"/>
    </location>
</feature>
<reference evidence="4 5" key="1">
    <citation type="submission" date="2019-02" db="EMBL/GenBank/DDBJ databases">
        <title>Genomic Encyclopedia of Type Strains, Phase IV (KMG-IV): sequencing the most valuable type-strain genomes for metagenomic binning, comparative biology and taxonomic classification.</title>
        <authorList>
            <person name="Goeker M."/>
        </authorList>
    </citation>
    <scope>NUCLEOTIDE SEQUENCE [LARGE SCALE GENOMIC DNA]</scope>
    <source>
        <strain evidence="4 5">DSM 43045</strain>
    </source>
</reference>
<dbReference type="OrthoDB" id="108476at2"/>
<comment type="caution">
    <text evidence="4">The sequence shown here is derived from an EMBL/GenBank/DDBJ whole genome shotgun (WGS) entry which is preliminary data.</text>
</comment>
<dbReference type="Gene3D" id="3.40.50.150">
    <property type="entry name" value="Vaccinia Virus protein VP39"/>
    <property type="match status" value="1"/>
</dbReference>
<keyword evidence="5" id="KW-1185">Reference proteome</keyword>
<dbReference type="GO" id="GO:0032259">
    <property type="term" value="P:methylation"/>
    <property type="evidence" value="ECO:0007669"/>
    <property type="project" value="UniProtKB-KW"/>
</dbReference>
<evidence type="ECO:0000259" key="3">
    <source>
        <dbReference type="Pfam" id="PF21302"/>
    </source>
</evidence>
<proteinExistence type="predicted"/>
<dbReference type="GO" id="GO:0008168">
    <property type="term" value="F:methyltransferase activity"/>
    <property type="evidence" value="ECO:0007669"/>
    <property type="project" value="UniProtKB-KW"/>
</dbReference>
<dbReference type="GO" id="GO:0046872">
    <property type="term" value="F:metal ion binding"/>
    <property type="evidence" value="ECO:0007669"/>
    <property type="project" value="UniProtKB-KW"/>
</dbReference>